<proteinExistence type="predicted"/>
<protein>
    <submittedName>
        <fullName evidence="1">Uncharacterized protein</fullName>
    </submittedName>
</protein>
<name>A0A6C0EVT7_9ZZZZ</name>
<organism evidence="1">
    <name type="scientific">viral metagenome</name>
    <dbReference type="NCBI Taxonomy" id="1070528"/>
    <lineage>
        <taxon>unclassified sequences</taxon>
        <taxon>metagenomes</taxon>
        <taxon>organismal metagenomes</taxon>
    </lineage>
</organism>
<reference evidence="1" key="1">
    <citation type="journal article" date="2020" name="Nature">
        <title>Giant virus diversity and host interactions through global metagenomics.</title>
        <authorList>
            <person name="Schulz F."/>
            <person name="Roux S."/>
            <person name="Paez-Espino D."/>
            <person name="Jungbluth S."/>
            <person name="Walsh D.A."/>
            <person name="Denef V.J."/>
            <person name="McMahon K.D."/>
            <person name="Konstantinidis K.T."/>
            <person name="Eloe-Fadrosh E.A."/>
            <person name="Kyrpides N.C."/>
            <person name="Woyke T."/>
        </authorList>
    </citation>
    <scope>NUCLEOTIDE SEQUENCE</scope>
    <source>
        <strain evidence="1">GVMAG-M-3300009161-30</strain>
    </source>
</reference>
<dbReference type="AlphaFoldDB" id="A0A6C0EVT7"/>
<dbReference type="EMBL" id="MN738949">
    <property type="protein sequence ID" value="QHT32811.1"/>
    <property type="molecule type" value="Genomic_DNA"/>
</dbReference>
<sequence>MTTMKTRKNVPWKHWKQQKPSVHQKTLMLKRCGKKCFLGSKKSFPICKKNTCTISKKGVYAAYIRARQYRTKGRKYQSIATRAKRMIRKL</sequence>
<accession>A0A6C0EVT7</accession>
<evidence type="ECO:0000313" key="1">
    <source>
        <dbReference type="EMBL" id="QHT32811.1"/>
    </source>
</evidence>